<reference evidence="3 4" key="1">
    <citation type="submission" date="2019-04" db="EMBL/GenBank/DDBJ databases">
        <title>Chromosome genome assembly for Takifugu flavidus.</title>
        <authorList>
            <person name="Xiao S."/>
        </authorList>
    </citation>
    <scope>NUCLEOTIDE SEQUENCE [LARGE SCALE GENOMIC DNA]</scope>
    <source>
        <strain evidence="3">HTHZ2018</strain>
        <tissue evidence="3">Muscle</tissue>
    </source>
</reference>
<keyword evidence="4" id="KW-1185">Reference proteome</keyword>
<feature type="region of interest" description="Disordered" evidence="2">
    <location>
        <begin position="166"/>
        <end position="188"/>
    </location>
</feature>
<keyword evidence="1" id="KW-0053">Apoptosis</keyword>
<dbReference type="InterPro" id="IPR036834">
    <property type="entry name" value="Bcl-2-like_sf"/>
</dbReference>
<dbReference type="Gene3D" id="1.10.437.10">
    <property type="entry name" value="Blc2-like"/>
    <property type="match status" value="1"/>
</dbReference>
<dbReference type="EMBL" id="RHFK02000017">
    <property type="protein sequence ID" value="TWW61630.1"/>
    <property type="molecule type" value="Genomic_DNA"/>
</dbReference>
<evidence type="ECO:0000313" key="3">
    <source>
        <dbReference type="EMBL" id="TWW61630.1"/>
    </source>
</evidence>
<evidence type="ECO:0000256" key="2">
    <source>
        <dbReference type="SAM" id="MobiDB-lite"/>
    </source>
</evidence>
<evidence type="ECO:0008006" key="5">
    <source>
        <dbReference type="Google" id="ProtNLM"/>
    </source>
</evidence>
<name>A0A5C6N760_9TELE</name>
<protein>
    <recommendedName>
        <fullName evidence="5">Bcl-2-like protein 15</fullName>
    </recommendedName>
</protein>
<dbReference type="PANTHER" id="PTHR36466:SF1">
    <property type="entry name" value="BCL-2-LIKE PROTEIN 15"/>
    <property type="match status" value="1"/>
</dbReference>
<dbReference type="InterPro" id="IPR002475">
    <property type="entry name" value="Bcl2-like"/>
</dbReference>
<dbReference type="GO" id="GO:0042981">
    <property type="term" value="P:regulation of apoptotic process"/>
    <property type="evidence" value="ECO:0007669"/>
    <property type="project" value="InterPro"/>
</dbReference>
<comment type="caution">
    <text evidence="3">The sequence shown here is derived from an EMBL/GenBank/DDBJ whole genome shotgun (WGS) entry which is preliminary data.</text>
</comment>
<organism evidence="3 4">
    <name type="scientific">Takifugu flavidus</name>
    <name type="common">sansaifugu</name>
    <dbReference type="NCBI Taxonomy" id="433684"/>
    <lineage>
        <taxon>Eukaryota</taxon>
        <taxon>Metazoa</taxon>
        <taxon>Chordata</taxon>
        <taxon>Craniata</taxon>
        <taxon>Vertebrata</taxon>
        <taxon>Euteleostomi</taxon>
        <taxon>Actinopterygii</taxon>
        <taxon>Neopterygii</taxon>
        <taxon>Teleostei</taxon>
        <taxon>Neoteleostei</taxon>
        <taxon>Acanthomorphata</taxon>
        <taxon>Eupercaria</taxon>
        <taxon>Tetraodontiformes</taxon>
        <taxon>Tetradontoidea</taxon>
        <taxon>Tetraodontidae</taxon>
        <taxon>Takifugu</taxon>
    </lineage>
</organism>
<gene>
    <name evidence="3" type="ORF">D4764_04G0002770</name>
</gene>
<evidence type="ECO:0000313" key="4">
    <source>
        <dbReference type="Proteomes" id="UP000324091"/>
    </source>
</evidence>
<dbReference type="GO" id="GO:0006915">
    <property type="term" value="P:apoptotic process"/>
    <property type="evidence" value="ECO:0007669"/>
    <property type="project" value="UniProtKB-KW"/>
</dbReference>
<accession>A0A5C6N760</accession>
<dbReference type="PANTHER" id="PTHR36466">
    <property type="entry name" value="BCL-2-LIKE PROTEIN 15"/>
    <property type="match status" value="1"/>
</dbReference>
<dbReference type="SUPFAM" id="SSF56854">
    <property type="entry name" value="Bcl-2 inhibitors of programmed cell death"/>
    <property type="match status" value="1"/>
</dbReference>
<dbReference type="AlphaFoldDB" id="A0A5C6N760"/>
<proteinExistence type="predicted"/>
<evidence type="ECO:0000256" key="1">
    <source>
        <dbReference type="ARBA" id="ARBA00022703"/>
    </source>
</evidence>
<dbReference type="InterPro" id="IPR033543">
    <property type="entry name" value="BCL2L15"/>
</dbReference>
<dbReference type="PROSITE" id="PS50062">
    <property type="entry name" value="BCL2_FAMILY"/>
    <property type="match status" value="1"/>
</dbReference>
<dbReference type="Proteomes" id="UP000324091">
    <property type="component" value="Chromosome 4"/>
</dbReference>
<sequence>MAPNQKAVEWQTNEIIKYLLEDEDVDSCSPCSMSYLETDGPTGSDDNFDAAQIAGKLRSIADSLNDNVAFRAAVNEFKKEAAHGAIEAAFSHTVKAVCQSGVPHSPDVSPELQLLKTSVALGRLVAKSCPDLRAQVVDTMNAFITRNLGGWITQQGGWPKLIISGVTPKGNATDRRDDAASPLSRQKT</sequence>